<accession>A0ABR3JCK8</accession>
<protein>
    <submittedName>
        <fullName evidence="2">Uncharacterized protein</fullName>
    </submittedName>
</protein>
<reference evidence="3" key="1">
    <citation type="submission" date="2024-06" db="EMBL/GenBank/DDBJ databases">
        <title>Multi-omics analyses provide insights into the biosynthesis of the anticancer antibiotic pleurotin in Hohenbuehelia grisea.</title>
        <authorList>
            <person name="Weaver J.A."/>
            <person name="Alberti F."/>
        </authorList>
    </citation>
    <scope>NUCLEOTIDE SEQUENCE [LARGE SCALE GENOMIC DNA]</scope>
    <source>
        <strain evidence="3">T-177</strain>
    </source>
</reference>
<evidence type="ECO:0000313" key="3">
    <source>
        <dbReference type="Proteomes" id="UP001556367"/>
    </source>
</evidence>
<name>A0ABR3JCK8_9AGAR</name>
<evidence type="ECO:0000313" key="2">
    <source>
        <dbReference type="EMBL" id="KAL0953414.1"/>
    </source>
</evidence>
<feature type="region of interest" description="Disordered" evidence="1">
    <location>
        <begin position="1"/>
        <end position="64"/>
    </location>
</feature>
<evidence type="ECO:0000256" key="1">
    <source>
        <dbReference type="SAM" id="MobiDB-lite"/>
    </source>
</evidence>
<dbReference type="EMBL" id="JASNQZ010000008">
    <property type="protein sequence ID" value="KAL0953414.1"/>
    <property type="molecule type" value="Genomic_DNA"/>
</dbReference>
<keyword evidence="3" id="KW-1185">Reference proteome</keyword>
<sequence length="121" mass="13286">MFDNSLFSRASERAAGDISSATNDIANQPSTSPASRNDSELVNVKGRAKQHWLKGHEGGQDAGARIVRRDYDTRQVHSLLSIPYNPRQNSAEHGEVWSLPGEFEPATTCPCQSPRSGRPPR</sequence>
<comment type="caution">
    <text evidence="2">The sequence shown here is derived from an EMBL/GenBank/DDBJ whole genome shotgun (WGS) entry which is preliminary data.</text>
</comment>
<proteinExistence type="predicted"/>
<dbReference type="Proteomes" id="UP001556367">
    <property type="component" value="Unassembled WGS sequence"/>
</dbReference>
<organism evidence="2 3">
    <name type="scientific">Hohenbuehelia grisea</name>
    <dbReference type="NCBI Taxonomy" id="104357"/>
    <lineage>
        <taxon>Eukaryota</taxon>
        <taxon>Fungi</taxon>
        <taxon>Dikarya</taxon>
        <taxon>Basidiomycota</taxon>
        <taxon>Agaricomycotina</taxon>
        <taxon>Agaricomycetes</taxon>
        <taxon>Agaricomycetidae</taxon>
        <taxon>Agaricales</taxon>
        <taxon>Pleurotineae</taxon>
        <taxon>Pleurotaceae</taxon>
        <taxon>Hohenbuehelia</taxon>
    </lineage>
</organism>
<feature type="compositionally biased region" description="Polar residues" evidence="1">
    <location>
        <begin position="19"/>
        <end position="36"/>
    </location>
</feature>
<gene>
    <name evidence="2" type="ORF">HGRIS_004651</name>
</gene>